<protein>
    <submittedName>
        <fullName evidence="1">Uncharacterized protein</fullName>
    </submittedName>
</protein>
<reference evidence="1 2" key="1">
    <citation type="submission" date="2013-07" db="EMBL/GenBank/DDBJ databases">
        <title>Complete genome sequence of Bacillus infantis NRRL B-14911 that has potential to induce cardiac disease by antigenic mimicry.</title>
        <authorList>
            <person name="Massilamany C."/>
            <person name="Smith T.P.L."/>
            <person name="Loy J.D."/>
            <person name="Barletta R."/>
            <person name="Reddy J."/>
        </authorList>
    </citation>
    <scope>NUCLEOTIDE SEQUENCE [LARGE SCALE GENOMIC DNA]</scope>
    <source>
        <strain evidence="1 2">NRRL B-14911</strain>
    </source>
</reference>
<dbReference type="AlphaFoldDB" id="U5L4A6"/>
<accession>U5L4A6</accession>
<organism evidence="1 2">
    <name type="scientific">Bacillus infantis NRRL B-14911</name>
    <dbReference type="NCBI Taxonomy" id="1367477"/>
    <lineage>
        <taxon>Bacteria</taxon>
        <taxon>Bacillati</taxon>
        <taxon>Bacillota</taxon>
        <taxon>Bacilli</taxon>
        <taxon>Bacillales</taxon>
        <taxon>Bacillaceae</taxon>
        <taxon>Bacillus</taxon>
    </lineage>
</organism>
<dbReference type="HOGENOM" id="CLU_3395089_0_0_9"/>
<keyword evidence="2" id="KW-1185">Reference proteome</keyword>
<gene>
    <name evidence="1" type="ORF">N288_01960</name>
</gene>
<evidence type="ECO:0000313" key="2">
    <source>
        <dbReference type="Proteomes" id="UP000017805"/>
    </source>
</evidence>
<dbReference type="KEGG" id="bif:N288_01960"/>
<dbReference type="EMBL" id="CP006643">
    <property type="protein sequence ID" value="AGX02359.1"/>
    <property type="molecule type" value="Genomic_DNA"/>
</dbReference>
<dbReference type="STRING" id="1367477.N288_01960"/>
<sequence>MPRCIIEKIKGKIMLFKLYGVKIMKEAYFLY</sequence>
<proteinExistence type="predicted"/>
<evidence type="ECO:0000313" key="1">
    <source>
        <dbReference type="EMBL" id="AGX02359.1"/>
    </source>
</evidence>
<dbReference type="Proteomes" id="UP000017805">
    <property type="component" value="Chromosome"/>
</dbReference>
<name>U5L4A6_9BACI</name>